<gene>
    <name evidence="1" type="ORF">BCR38DRAFT_484358</name>
</gene>
<dbReference type="Proteomes" id="UP000193689">
    <property type="component" value="Unassembled WGS sequence"/>
</dbReference>
<protein>
    <submittedName>
        <fullName evidence="1">Uncharacterized protein</fullName>
    </submittedName>
</protein>
<organism evidence="1 2">
    <name type="scientific">Pseudomassariella vexata</name>
    <dbReference type="NCBI Taxonomy" id="1141098"/>
    <lineage>
        <taxon>Eukaryota</taxon>
        <taxon>Fungi</taxon>
        <taxon>Dikarya</taxon>
        <taxon>Ascomycota</taxon>
        <taxon>Pezizomycotina</taxon>
        <taxon>Sordariomycetes</taxon>
        <taxon>Xylariomycetidae</taxon>
        <taxon>Amphisphaeriales</taxon>
        <taxon>Pseudomassariaceae</taxon>
        <taxon>Pseudomassariella</taxon>
    </lineage>
</organism>
<dbReference type="AlphaFoldDB" id="A0A1Y2E022"/>
<accession>A0A1Y2E022</accession>
<reference evidence="1 2" key="1">
    <citation type="submission" date="2016-07" db="EMBL/GenBank/DDBJ databases">
        <title>Pervasive Adenine N6-methylation of Active Genes in Fungi.</title>
        <authorList>
            <consortium name="DOE Joint Genome Institute"/>
            <person name="Mondo S.J."/>
            <person name="Dannebaum R.O."/>
            <person name="Kuo R.C."/>
            <person name="Labutti K."/>
            <person name="Haridas S."/>
            <person name="Kuo A."/>
            <person name="Salamov A."/>
            <person name="Ahrendt S.R."/>
            <person name="Lipzen A."/>
            <person name="Sullivan W."/>
            <person name="Andreopoulos W.B."/>
            <person name="Clum A."/>
            <person name="Lindquist E."/>
            <person name="Daum C."/>
            <person name="Ramamoorthy G.K."/>
            <person name="Gryganskyi A."/>
            <person name="Culley D."/>
            <person name="Magnuson J.K."/>
            <person name="James T.Y."/>
            <person name="O'Malley M.A."/>
            <person name="Stajich J.E."/>
            <person name="Spatafora J.W."/>
            <person name="Visel A."/>
            <person name="Grigoriev I.V."/>
        </authorList>
    </citation>
    <scope>NUCLEOTIDE SEQUENCE [LARGE SCALE GENOMIC DNA]</scope>
    <source>
        <strain evidence="1 2">CBS 129021</strain>
    </source>
</reference>
<sequence>MQVILRFYNAHDKELVPTWFPFVEEKLPVLCPPSHLLAKALAESVIDRPGYDTRAEPFFNSEISISAVHIPWMKEFWHKTVFRLTVESVEGPKKSDELLTTNAFDNNSGKLSRTADW</sequence>
<dbReference type="STRING" id="1141098.A0A1Y2E022"/>
<dbReference type="RefSeq" id="XP_040716035.1">
    <property type="nucleotide sequence ID" value="XM_040863734.1"/>
</dbReference>
<comment type="caution">
    <text evidence="1">The sequence shown here is derived from an EMBL/GenBank/DDBJ whole genome shotgun (WGS) entry which is preliminary data.</text>
</comment>
<dbReference type="InParanoid" id="A0A1Y2E022"/>
<dbReference type="EMBL" id="MCFJ01000006">
    <property type="protein sequence ID" value="ORY64883.1"/>
    <property type="molecule type" value="Genomic_DNA"/>
</dbReference>
<name>A0A1Y2E022_9PEZI</name>
<evidence type="ECO:0000313" key="2">
    <source>
        <dbReference type="Proteomes" id="UP000193689"/>
    </source>
</evidence>
<evidence type="ECO:0000313" key="1">
    <source>
        <dbReference type="EMBL" id="ORY64883.1"/>
    </source>
</evidence>
<keyword evidence="2" id="KW-1185">Reference proteome</keyword>
<proteinExistence type="predicted"/>
<dbReference type="OrthoDB" id="4778599at2759"/>
<dbReference type="GeneID" id="63779946"/>